<keyword evidence="1" id="KW-0547">Nucleotide-binding</keyword>
<sequence>MTAPLIVTRDQSLLDQLLRLAAAAGITPDVAPDLGAALRRWPVAPLVLVGDDVAAELAAISPARRPRVHVVAWGPVPDELFRVTVSLGGESVAQLPSSEGWLVEALTDLGDPQRPAGAVIGVIGGSGGAGATTFACALGQLASRRGRAVVVDADPLGPGVDRVLGLEDRDGVRWDGLCHTTGRLSARSLREALPRREDLAALTWHAGAPGTLQAFAVREVLSAAQRGHDFVVVDLPRSDDPLVDELVARCDRLLVVVVPSVAGVASAVRICARQPDPGRVRLVVRGTGVPASAIARATRVPVLATMPDQRGLAESIDLGLGPVRSRRGALGRAAGEVLDQLTLLHAAAA</sequence>
<name>A0ABW1LFR2_9ACTN</name>
<evidence type="ECO:0000256" key="2">
    <source>
        <dbReference type="ARBA" id="ARBA00022840"/>
    </source>
</evidence>
<dbReference type="InterPro" id="IPR033756">
    <property type="entry name" value="YlxH/NBP35"/>
</dbReference>
<dbReference type="InterPro" id="IPR022521">
    <property type="entry name" value="Rv3660c"/>
</dbReference>
<dbReference type="InterPro" id="IPR059050">
    <property type="entry name" value="Rv3660c_N"/>
</dbReference>
<evidence type="ECO:0000256" key="1">
    <source>
        <dbReference type="ARBA" id="ARBA00022741"/>
    </source>
</evidence>
<dbReference type="Proteomes" id="UP001596135">
    <property type="component" value="Unassembled WGS sequence"/>
</dbReference>
<gene>
    <name evidence="4" type="primary">ssd</name>
    <name evidence="4" type="ORF">ACFPYL_03260</name>
</gene>
<evidence type="ECO:0000259" key="3">
    <source>
        <dbReference type="Pfam" id="PF26563"/>
    </source>
</evidence>
<dbReference type="InterPro" id="IPR027417">
    <property type="entry name" value="P-loop_NTPase"/>
</dbReference>
<dbReference type="Gene3D" id="3.40.50.300">
    <property type="entry name" value="P-loop containing nucleotide triphosphate hydrolases"/>
    <property type="match status" value="1"/>
</dbReference>
<organism evidence="4 5">
    <name type="scientific">Nocardioides hankookensis</name>
    <dbReference type="NCBI Taxonomy" id="443157"/>
    <lineage>
        <taxon>Bacteria</taxon>
        <taxon>Bacillati</taxon>
        <taxon>Actinomycetota</taxon>
        <taxon>Actinomycetes</taxon>
        <taxon>Propionibacteriales</taxon>
        <taxon>Nocardioidaceae</taxon>
        <taxon>Nocardioides</taxon>
    </lineage>
</organism>
<dbReference type="NCBIfam" id="TIGR03815">
    <property type="entry name" value="CpaE_hom_Actino"/>
    <property type="match status" value="1"/>
</dbReference>
<evidence type="ECO:0000313" key="5">
    <source>
        <dbReference type="Proteomes" id="UP001596135"/>
    </source>
</evidence>
<keyword evidence="2" id="KW-0067">ATP-binding</keyword>
<accession>A0ABW1LFR2</accession>
<dbReference type="PANTHER" id="PTHR43384">
    <property type="entry name" value="SEPTUM SITE-DETERMINING PROTEIN MIND HOMOLOG, CHLOROPLASTIC-RELATED"/>
    <property type="match status" value="1"/>
</dbReference>
<dbReference type="SUPFAM" id="SSF52540">
    <property type="entry name" value="P-loop containing nucleoside triphosphate hydrolases"/>
    <property type="match status" value="1"/>
</dbReference>
<dbReference type="EMBL" id="JBHSRJ010000002">
    <property type="protein sequence ID" value="MFC6042072.1"/>
    <property type="molecule type" value="Genomic_DNA"/>
</dbReference>
<dbReference type="PANTHER" id="PTHR43384:SF11">
    <property type="entry name" value="SEPTUM SITE DETERMINING PROTEIN"/>
    <property type="match status" value="1"/>
</dbReference>
<protein>
    <submittedName>
        <fullName evidence="4">Septum site-determining protein Ssd</fullName>
    </submittedName>
</protein>
<keyword evidence="5" id="KW-1185">Reference proteome</keyword>
<dbReference type="RefSeq" id="WP_379150290.1">
    <property type="nucleotide sequence ID" value="NZ_JBHSRJ010000002.1"/>
</dbReference>
<reference evidence="5" key="1">
    <citation type="journal article" date="2019" name="Int. J. Syst. Evol. Microbiol.">
        <title>The Global Catalogue of Microorganisms (GCM) 10K type strain sequencing project: providing services to taxonomists for standard genome sequencing and annotation.</title>
        <authorList>
            <consortium name="The Broad Institute Genomics Platform"/>
            <consortium name="The Broad Institute Genome Sequencing Center for Infectious Disease"/>
            <person name="Wu L."/>
            <person name="Ma J."/>
        </authorList>
    </citation>
    <scope>NUCLEOTIDE SEQUENCE [LARGE SCALE GENOMIC DNA]</scope>
    <source>
        <strain evidence="5">CCUG 54522</strain>
    </source>
</reference>
<evidence type="ECO:0000313" key="4">
    <source>
        <dbReference type="EMBL" id="MFC6042072.1"/>
    </source>
</evidence>
<dbReference type="Pfam" id="PF10609">
    <property type="entry name" value="ParA"/>
    <property type="match status" value="1"/>
</dbReference>
<proteinExistence type="predicted"/>
<dbReference type="InterPro" id="IPR050625">
    <property type="entry name" value="ParA/MinD_ATPase"/>
</dbReference>
<dbReference type="Pfam" id="PF26563">
    <property type="entry name" value="Rv3660c_N"/>
    <property type="match status" value="1"/>
</dbReference>
<comment type="caution">
    <text evidence="4">The sequence shown here is derived from an EMBL/GenBank/DDBJ whole genome shotgun (WGS) entry which is preliminary data.</text>
</comment>
<feature type="domain" description="Rv3660c-like CheY-like N-terminal" evidence="3">
    <location>
        <begin position="7"/>
        <end position="113"/>
    </location>
</feature>